<evidence type="ECO:0000313" key="2">
    <source>
        <dbReference type="Proteomes" id="UP001526143"/>
    </source>
</evidence>
<organism evidence="1 2">
    <name type="scientific">Plectonema radiosum NIES-515</name>
    <dbReference type="NCBI Taxonomy" id="2986073"/>
    <lineage>
        <taxon>Bacteria</taxon>
        <taxon>Bacillati</taxon>
        <taxon>Cyanobacteriota</taxon>
        <taxon>Cyanophyceae</taxon>
        <taxon>Oscillatoriophycideae</taxon>
        <taxon>Oscillatoriales</taxon>
        <taxon>Microcoleaceae</taxon>
        <taxon>Plectonema</taxon>
    </lineage>
</organism>
<dbReference type="RefSeq" id="WP_263747106.1">
    <property type="nucleotide sequence ID" value="NZ_JAOWRF010000259.1"/>
</dbReference>
<comment type="caution">
    <text evidence="1">The sequence shown here is derived from an EMBL/GenBank/DDBJ whole genome shotgun (WGS) entry which is preliminary data.</text>
</comment>
<dbReference type="EMBL" id="JAOWRF010000259">
    <property type="protein sequence ID" value="MCV3215461.1"/>
    <property type="molecule type" value="Genomic_DNA"/>
</dbReference>
<protein>
    <submittedName>
        <fullName evidence="1">Uncharacterized protein</fullName>
    </submittedName>
</protein>
<reference evidence="1 2" key="1">
    <citation type="submission" date="2022-10" db="EMBL/GenBank/DDBJ databases">
        <title>Identification of biosynthetic pathway for the production of the potent trypsin inhibitor radiosumin.</title>
        <authorList>
            <person name="Fewer D.P."/>
            <person name="Delbaje E."/>
            <person name="Ouyang X."/>
            <person name="Agostino P.D."/>
            <person name="Wahlsten M."/>
            <person name="Jokela J."/>
            <person name="Permi P."/>
            <person name="Haapaniemi E."/>
            <person name="Koistinen H."/>
        </authorList>
    </citation>
    <scope>NUCLEOTIDE SEQUENCE [LARGE SCALE GENOMIC DNA]</scope>
    <source>
        <strain evidence="1 2">NIES-515</strain>
    </source>
</reference>
<accession>A0ABT3B255</accession>
<evidence type="ECO:0000313" key="1">
    <source>
        <dbReference type="EMBL" id="MCV3215461.1"/>
    </source>
</evidence>
<proteinExistence type="predicted"/>
<name>A0ABT3B255_9CYAN</name>
<dbReference type="Proteomes" id="UP001526143">
    <property type="component" value="Unassembled WGS sequence"/>
</dbReference>
<keyword evidence="2" id="KW-1185">Reference proteome</keyword>
<sequence length="140" mass="16836">MTEATLNTQNPEIKRNYIIEMLEQLTVDYQNTKQERKEVAVLYPNFEEEFTVLEEIELLTVDIRGYASQIKTRGWIENEQHAINQLKNMRFFDIPAIAQFYLTTGREYRRIKAYMQMLDYLRLLILEYLQPNQHSQPELV</sequence>
<gene>
    <name evidence="1" type="ORF">OGM63_18405</name>
</gene>